<dbReference type="EMBL" id="JANBUP010000290">
    <property type="protein sequence ID" value="KAJ2812106.1"/>
    <property type="molecule type" value="Genomic_DNA"/>
</dbReference>
<accession>A0ACC1LLY0</accession>
<sequence length="251" mass="28552">NYTKLLLPLIPQGKENDKNHIIAIGSWIHEAIEILDTSETPAKWHVLLALSNIPTTKATQYHQWCTDNEHDSKNDWASLEEFLYKEYSGVISALDAYAKWKTLQAPRSMAELETFTEKFQLLAKMAQLDANMPILAMEFIMCMPDVLFQCILAESTNMNKLSLPALIAMASAHFRLQEVHRNTSMDNHKTMPMEVDALTSHMPCSLPHYSLIKDMCTPEQYKERANNNLCLGCGGQHCFKDCKSHPKGHKD</sequence>
<proteinExistence type="predicted"/>
<comment type="caution">
    <text evidence="1">The sequence shown here is derived from an EMBL/GenBank/DDBJ whole genome shotgun (WGS) entry which is preliminary data.</text>
</comment>
<feature type="non-terminal residue" evidence="1">
    <location>
        <position position="1"/>
    </location>
</feature>
<gene>
    <name evidence="1" type="ORF">H4S07_001629</name>
</gene>
<evidence type="ECO:0000313" key="1">
    <source>
        <dbReference type="EMBL" id="KAJ2812106.1"/>
    </source>
</evidence>
<protein>
    <submittedName>
        <fullName evidence="1">Uncharacterized protein</fullName>
    </submittedName>
</protein>
<reference evidence="1" key="1">
    <citation type="submission" date="2022-07" db="EMBL/GenBank/DDBJ databases">
        <title>Phylogenomic reconstructions and comparative analyses of Kickxellomycotina fungi.</title>
        <authorList>
            <person name="Reynolds N.K."/>
            <person name="Stajich J.E."/>
            <person name="Barry K."/>
            <person name="Grigoriev I.V."/>
            <person name="Crous P."/>
            <person name="Smith M.E."/>
        </authorList>
    </citation>
    <scope>NUCLEOTIDE SEQUENCE</scope>
    <source>
        <strain evidence="1">CBS 102833</strain>
    </source>
</reference>
<organism evidence="1 2">
    <name type="scientific">Coemansia furcata</name>
    <dbReference type="NCBI Taxonomy" id="417177"/>
    <lineage>
        <taxon>Eukaryota</taxon>
        <taxon>Fungi</taxon>
        <taxon>Fungi incertae sedis</taxon>
        <taxon>Zoopagomycota</taxon>
        <taxon>Kickxellomycotina</taxon>
        <taxon>Kickxellomycetes</taxon>
        <taxon>Kickxellales</taxon>
        <taxon>Kickxellaceae</taxon>
        <taxon>Coemansia</taxon>
    </lineage>
</organism>
<dbReference type="Proteomes" id="UP001140096">
    <property type="component" value="Unassembled WGS sequence"/>
</dbReference>
<keyword evidence="2" id="KW-1185">Reference proteome</keyword>
<evidence type="ECO:0000313" key="2">
    <source>
        <dbReference type="Proteomes" id="UP001140096"/>
    </source>
</evidence>
<name>A0ACC1LLY0_9FUNG</name>